<dbReference type="Proteomes" id="UP000248326">
    <property type="component" value="Unassembled WGS sequence"/>
</dbReference>
<keyword evidence="2" id="KW-1185">Reference proteome</keyword>
<gene>
    <name evidence="1" type="ORF">DES52_10724</name>
</gene>
<sequence length="62" mass="6768">MTRQEQLQAVIHELRLALPDLQRALVQSTHALPGALLGAATETIDRRGDRDVTRSSDGDTTT</sequence>
<evidence type="ECO:0000313" key="2">
    <source>
        <dbReference type="Proteomes" id="UP000248326"/>
    </source>
</evidence>
<dbReference type="EMBL" id="QJSX01000007">
    <property type="protein sequence ID" value="PYE53766.1"/>
    <property type="molecule type" value="Genomic_DNA"/>
</dbReference>
<accession>A0A318S7A8</accession>
<dbReference type="RefSeq" id="WP_146237246.1">
    <property type="nucleotide sequence ID" value="NZ_QJSX01000007.1"/>
</dbReference>
<comment type="caution">
    <text evidence="1">The sequence shown here is derived from an EMBL/GenBank/DDBJ whole genome shotgun (WGS) entry which is preliminary data.</text>
</comment>
<dbReference type="AlphaFoldDB" id="A0A318S7A8"/>
<proteinExistence type="predicted"/>
<name>A0A318S7A8_9DEIO</name>
<protein>
    <submittedName>
        <fullName evidence="1">Uncharacterized protein</fullName>
    </submittedName>
</protein>
<evidence type="ECO:0000313" key="1">
    <source>
        <dbReference type="EMBL" id="PYE53766.1"/>
    </source>
</evidence>
<reference evidence="1 2" key="1">
    <citation type="submission" date="2018-06" db="EMBL/GenBank/DDBJ databases">
        <title>Genomic Encyclopedia of Type Strains, Phase IV (KMG-IV): sequencing the most valuable type-strain genomes for metagenomic binning, comparative biology and taxonomic classification.</title>
        <authorList>
            <person name="Goeker M."/>
        </authorList>
    </citation>
    <scope>NUCLEOTIDE SEQUENCE [LARGE SCALE GENOMIC DNA]</scope>
    <source>
        <strain evidence="1 2">DSM 18048</strain>
    </source>
</reference>
<organism evidence="1 2">
    <name type="scientific">Deinococcus yavapaiensis KR-236</name>
    <dbReference type="NCBI Taxonomy" id="694435"/>
    <lineage>
        <taxon>Bacteria</taxon>
        <taxon>Thermotogati</taxon>
        <taxon>Deinococcota</taxon>
        <taxon>Deinococci</taxon>
        <taxon>Deinococcales</taxon>
        <taxon>Deinococcaceae</taxon>
        <taxon>Deinococcus</taxon>
    </lineage>
</organism>